<dbReference type="PANTHER" id="PTHR23346">
    <property type="entry name" value="TRANSLATIONAL ACTIVATOR GCN1-RELATED"/>
    <property type="match status" value="1"/>
</dbReference>
<dbReference type="OrthoDB" id="16066at2759"/>
<evidence type="ECO:0000256" key="4">
    <source>
        <dbReference type="ARBA" id="ARBA00022942"/>
    </source>
</evidence>
<protein>
    <recommendedName>
        <fullName evidence="9">Proteasome component ECM29</fullName>
    </recommendedName>
</protein>
<dbReference type="GO" id="GO:0060090">
    <property type="term" value="F:molecular adaptor activity"/>
    <property type="evidence" value="ECO:0007669"/>
    <property type="project" value="EnsemblFungi"/>
</dbReference>
<name>G0VDL4_NAUCA</name>
<evidence type="ECO:0000259" key="5">
    <source>
        <dbReference type="Pfam" id="PF13001"/>
    </source>
</evidence>
<dbReference type="InterPro" id="IPR016024">
    <property type="entry name" value="ARM-type_fold"/>
</dbReference>
<dbReference type="FunCoup" id="G0VDL4">
    <property type="interactions" value="1093"/>
</dbReference>
<keyword evidence="4" id="KW-0647">Proteasome</keyword>
<reference key="2">
    <citation type="submission" date="2011-08" db="EMBL/GenBank/DDBJ databases">
        <title>Genome sequence of Naumovozyma castellii.</title>
        <authorList>
            <person name="Gordon J.L."/>
            <person name="Armisen D."/>
            <person name="Proux-Wera E."/>
            <person name="OhEigeartaigh S.S."/>
            <person name="Byrne K.P."/>
            <person name="Wolfe K.H."/>
        </authorList>
    </citation>
    <scope>NUCLEOTIDE SEQUENCE</scope>
    <source>
        <strain>Type strain:CBS 4309</strain>
    </source>
</reference>
<evidence type="ECO:0000259" key="6">
    <source>
        <dbReference type="Pfam" id="PF24492"/>
    </source>
</evidence>
<dbReference type="GO" id="GO:0005634">
    <property type="term" value="C:nucleus"/>
    <property type="evidence" value="ECO:0007669"/>
    <property type="project" value="EnsemblFungi"/>
</dbReference>
<dbReference type="InterPro" id="IPR024372">
    <property type="entry name" value="Ecm29_N"/>
</dbReference>
<comment type="subcellular location">
    <subcellularLocation>
        <location evidence="1">Cytoplasm</location>
    </subcellularLocation>
</comment>
<dbReference type="InterPro" id="IPR011989">
    <property type="entry name" value="ARM-like"/>
</dbReference>
<dbReference type="GO" id="GO:0043248">
    <property type="term" value="P:proteasome assembly"/>
    <property type="evidence" value="ECO:0007669"/>
    <property type="project" value="EnsemblFungi"/>
</dbReference>
<keyword evidence="3" id="KW-0677">Repeat</keyword>
<dbReference type="Proteomes" id="UP000001640">
    <property type="component" value="Chromosome 3"/>
</dbReference>
<gene>
    <name evidence="7" type="primary">NCAS0C05860</name>
    <name evidence="7" type="ordered locus">NCAS_0C05860</name>
</gene>
<accession>G0VDL4</accession>
<evidence type="ECO:0000313" key="8">
    <source>
        <dbReference type="Proteomes" id="UP000001640"/>
    </source>
</evidence>
<keyword evidence="2" id="KW-0963">Cytoplasm</keyword>
<dbReference type="GO" id="GO:0036503">
    <property type="term" value="P:ERAD pathway"/>
    <property type="evidence" value="ECO:0007669"/>
    <property type="project" value="TreeGrafter"/>
</dbReference>
<dbReference type="GO" id="GO:0005737">
    <property type="term" value="C:cytoplasm"/>
    <property type="evidence" value="ECO:0007669"/>
    <property type="project" value="UniProtKB-SubCell"/>
</dbReference>
<dbReference type="SUPFAM" id="SSF48371">
    <property type="entry name" value="ARM repeat"/>
    <property type="match status" value="3"/>
</dbReference>
<dbReference type="GeneID" id="96903157"/>
<feature type="domain" description="Proteasome component Ecm29 N-terminal" evidence="5">
    <location>
        <begin position="15"/>
        <end position="534"/>
    </location>
</feature>
<sequence length="1868" mass="210057">MSQTPLTEARERELVEKVELRLALSDTTTKFQQSLDTFLAPLLLKLASPHASVRQAVFNSLKNILSRLNGSTEIKLPVTKLVKQAQNPSTDKNNDPSLESNVALYSLLLASKGIDRITTGEKNDLLPLLMNGISHLASTTEKARMFHIICKILLTWKAPLKGSPEEEKMRDFLHLSNDDDLQFLLSYFTKFFLLNPARPDPNTPTIIPRGYTCPGLAISDVSFFTYEAGVTFTKDQMNKFKFAIFKFVCNGFVPDDQLLVKFLAVCSTDKSTISDSALQFWKRLSIPYEDQDFIQYLIDLYTGIKTTGIPPVNPLLQEKILSILNSSVIATSNAQNVSLICSIGLHSSEHKLRSQCLNFIRHVAKYNHQNLLPTDTDSINTNIASLIRNNLHAEGWPKLQLGESTPAFNTTILQRRLQYETLGDILMKEFSLVEDLSFIEFLFDSLQGDLSEFRASIQEALISLTPHLRKLPSSSKDKLKGILKNLLSDDFNLQEASSDQNTKDSTMACRFVAIKFSNAAFEFSDPEARMFNIWGTSRNNKFDVIEESWKGLHPYWYRVNQASNNNNIIKTEDRLASKIEETEFPDFEDFVILLLKELNIAETSKTATLHDCLNTAVRFLKQILISQSIKGESTIVVQDQDWSVRIDKGIEVDDKIPELMKSHIARLDQDLLVKLLRRICSEFVIKNDVGNVISLSNYQDFVFGETLLMFVKLSNILLLQKVQDFSLDLLHYIEGIQVNNNKDLEIAATCLGIIISSVEQATETESMMKPLSQSDIASIPLSTLYVASYVLPRLYLRNKINLIPSSYIETLVTAVLQHLAENKSKPIILNLIGQICKYGLLLTLTSTARINFLEAVFQSLENKLINDELAIEQWGYLSLYSNEMNNFEKVFEKLFETHVSKQMEFLFSSGEALSILAGGWTSKYLMKQLDLVDISVERIQSLFNTNHVSFILKKIFEACDSTKPSLRKAACIWLLSLVQFLGKDETIIENCKSIHLRFMRFLADKDEVLQESAARGLSIVYEIGNTDLQEDMVKGLLRSFTDSTESVKINSGSISEETTLFEPGVMNTGDGSISTYKDILNLASEVGDPALVYKFMSVAKSSTLWSSRKGIAFGLGAIMSKSSLEKLLLQDEGTANKLIPKLFRYRFDPYPTVSRSMNEIWNTLITDSTATITLYFDAILRELLTGMSNKEWRVREASTNALLQLVQTQPQEKFSDQILEIWTMGFRTMDDIKESVRETGTKFTTVLSKMLARSIDTSKGITPEKSKEILETILPFFLGTKGLNSDAEDVRKFALSTVIDLVKTTGSAIKPFAPHLVYEFTLLFSSIEPQAFNYLALNAANYKIDSNLIDTHRKNGVTSSPLFETIDKLISISDDDSLEEHVNSTIKSIKKSVGLPSKVAASQVLVLLVKRFSTDLKPYCGKLLKACLNMLDDRNEAVCVAFANSMGYLFKIAGLDKAVKYSKLLTERYFSANNASSKKIVGVTIESIMTQASSQFETLGDIFMPVIFIGSNDTESVIRSLYAKIWTEASSSGVGTVKLYLNEILNLLSSNIKSNDFVIRRTCAKAVSSLGDKVDTSIQDKQISNLFAILKEALVGRSWDGKELLVDALVLSVSKFGDYVQEHGELNESLKKTLNLEILRKNDEYVKKILCPYAKFIKIFPSSEMLATLLEVSQNVLSKLVVDSEGSGSKNETENESNVSAKRIKIGTDMNRKSSKENIANEEYTVQLLNSMVDIYAKLMKNDVDTSPTPLVNFIVRTLEWLYSNDNVIYTWRTQLATNEIGYNLLDFCMKNYETTLFSPIERLWELSVKYNSSKETIENVKLKLVKFGGKLMGTFPQVRSKVEATLLSLPEIDTTSRLAIELKNIGL</sequence>
<dbReference type="eggNOG" id="KOG0915">
    <property type="taxonomic scope" value="Eukaryota"/>
</dbReference>
<dbReference type="KEGG" id="ncs:NCAS_0C05860"/>
<dbReference type="Pfam" id="PF13001">
    <property type="entry name" value="ECM29_N"/>
    <property type="match status" value="1"/>
</dbReference>
<evidence type="ECO:0000256" key="1">
    <source>
        <dbReference type="ARBA" id="ARBA00004496"/>
    </source>
</evidence>
<evidence type="ECO:0000256" key="2">
    <source>
        <dbReference type="ARBA" id="ARBA00022490"/>
    </source>
</evidence>
<evidence type="ECO:0000256" key="3">
    <source>
        <dbReference type="ARBA" id="ARBA00022737"/>
    </source>
</evidence>
<dbReference type="InterPro" id="IPR055443">
    <property type="entry name" value="HEAT_ECM29"/>
</dbReference>
<dbReference type="InParanoid" id="G0VDL4"/>
<keyword evidence="8" id="KW-1185">Reference proteome</keyword>
<organism evidence="7 8">
    <name type="scientific">Naumovozyma castellii</name>
    <name type="common">Yeast</name>
    <name type="synonym">Saccharomyces castellii</name>
    <dbReference type="NCBI Taxonomy" id="27288"/>
    <lineage>
        <taxon>Eukaryota</taxon>
        <taxon>Fungi</taxon>
        <taxon>Dikarya</taxon>
        <taxon>Ascomycota</taxon>
        <taxon>Saccharomycotina</taxon>
        <taxon>Saccharomycetes</taxon>
        <taxon>Saccharomycetales</taxon>
        <taxon>Saccharomycetaceae</taxon>
        <taxon>Naumovozyma</taxon>
    </lineage>
</organism>
<proteinExistence type="predicted"/>
<dbReference type="EMBL" id="HE576754">
    <property type="protein sequence ID" value="CCC69576.1"/>
    <property type="molecule type" value="Genomic_DNA"/>
</dbReference>
<evidence type="ECO:0008006" key="9">
    <source>
        <dbReference type="Google" id="ProtNLM"/>
    </source>
</evidence>
<dbReference type="Gene3D" id="1.25.10.10">
    <property type="entry name" value="Leucine-rich Repeat Variant"/>
    <property type="match status" value="3"/>
</dbReference>
<dbReference type="STRING" id="1064592.G0VDL4"/>
<reference evidence="7 8" key="1">
    <citation type="journal article" date="2011" name="Proc. Natl. Acad. Sci. U.S.A.">
        <title>Evolutionary erosion of yeast sex chromosomes by mating-type switching accidents.</title>
        <authorList>
            <person name="Gordon J.L."/>
            <person name="Armisen D."/>
            <person name="Proux-Wera E."/>
            <person name="Oheigeartaigh S.S."/>
            <person name="Byrne K.P."/>
            <person name="Wolfe K.H."/>
        </authorList>
    </citation>
    <scope>NUCLEOTIDE SEQUENCE [LARGE SCALE GENOMIC DNA]</scope>
    <source>
        <strain evidence="8">ATCC 76901 / BCRC 22586 / CBS 4309 / NBRC 1992 / NRRL Y-12630</strain>
    </source>
</reference>
<dbReference type="PANTHER" id="PTHR23346:SF19">
    <property type="entry name" value="PROTEASOME ADAPTER AND SCAFFOLD PROTEIN ECM29"/>
    <property type="match status" value="1"/>
</dbReference>
<feature type="domain" description="Proteasome adapter and scaffold protein ECM29 HEAT-repeat" evidence="6">
    <location>
        <begin position="1309"/>
        <end position="1470"/>
    </location>
</feature>
<evidence type="ECO:0000313" key="7">
    <source>
        <dbReference type="EMBL" id="CCC69576.1"/>
    </source>
</evidence>
<dbReference type="HOGENOM" id="CLU_000880_1_1_1"/>
<dbReference type="OMA" id="CRIKDIE"/>
<dbReference type="Pfam" id="PF24492">
    <property type="entry name" value="HEAT_ECM29"/>
    <property type="match status" value="1"/>
</dbReference>
<dbReference type="RefSeq" id="XP_003675940.1">
    <property type="nucleotide sequence ID" value="XM_003675892.1"/>
</dbReference>
<dbReference type="GO" id="GO:0042030">
    <property type="term" value="F:ATPase inhibitor activity"/>
    <property type="evidence" value="ECO:0007669"/>
    <property type="project" value="EnsemblFungi"/>
</dbReference>
<dbReference type="GO" id="GO:0000502">
    <property type="term" value="C:proteasome complex"/>
    <property type="evidence" value="ECO:0007669"/>
    <property type="project" value="UniProtKB-KW"/>
</dbReference>